<dbReference type="Pfam" id="PF00431">
    <property type="entry name" value="CUB"/>
    <property type="match status" value="2"/>
</dbReference>
<dbReference type="PROSITE" id="PS01180">
    <property type="entry name" value="CUB"/>
    <property type="match status" value="2"/>
</dbReference>
<protein>
    <submittedName>
        <fullName evidence="5">Putative zinc metalloproteinase nas-39</fullName>
    </submittedName>
</protein>
<feature type="domain" description="CUB" evidence="4">
    <location>
        <begin position="177"/>
        <end position="288"/>
    </location>
</feature>
<feature type="domain" description="CUB" evidence="4">
    <location>
        <begin position="289"/>
        <end position="405"/>
    </location>
</feature>
<dbReference type="EMBL" id="GANP01003229">
    <property type="protein sequence ID" value="JAB81239.1"/>
    <property type="molecule type" value="mRNA"/>
</dbReference>
<dbReference type="Gene3D" id="2.60.120.290">
    <property type="entry name" value="Spermadhesin, CUB domain"/>
    <property type="match status" value="2"/>
</dbReference>
<dbReference type="AlphaFoldDB" id="V5HSF9"/>
<dbReference type="FunFam" id="2.60.120.290:FF:000013">
    <property type="entry name" value="Membrane frizzled-related protein"/>
    <property type="match status" value="1"/>
</dbReference>
<comment type="caution">
    <text evidence="3">Lacks conserved residue(s) required for the propagation of feature annotation.</text>
</comment>
<dbReference type="PANTHER" id="PTHR24251:SF37">
    <property type="entry name" value="CUB DOMAIN-CONTAINING PROTEIN"/>
    <property type="match status" value="1"/>
</dbReference>
<dbReference type="SUPFAM" id="SSF49854">
    <property type="entry name" value="Spermadhesin, CUB domain"/>
    <property type="match status" value="2"/>
</dbReference>
<sequence length="406" mass="44840">SSPSLPSTERIDKDESAESPQLFGKSRYLRSDDVLINVNGSHVQSSVHSYTIENLIPSSKRYIRVRSCCKDKCTPGITTQVFTRPEQPVFFKVENVSMTAFAVQINPSTYNRFQVRYCNKYSSCKTLFTSGQATVSNLTPNSTYDVEFREGLKDVNGNVVLGPAARTRVSTLSLASCTHHITSPAGIITSPHYPDIYPNGVICSWLITTAVGEKINLVFEDFDLEYSSMCENDKLSVYDGYDSDAPLLATLCGYQALPISSSSSQLYMVFESDGELREKGFNVTHSTSCGGRVLASGFNEQRIYSHAKYGEAYYSNHYDCEWLIQAKAGRVRLRFVAFGVESCSKCKCDYVKVFDGDSASSSLVGFFCGYNLPKVVTSTSSSLLIQFHTDHGSTAKGFVFAYSAVQ</sequence>
<feature type="non-terminal residue" evidence="5">
    <location>
        <position position="1"/>
    </location>
</feature>
<organism evidence="5">
    <name type="scientific">Ixodes ricinus</name>
    <name type="common">Common tick</name>
    <name type="synonym">Acarus ricinus</name>
    <dbReference type="NCBI Taxonomy" id="34613"/>
    <lineage>
        <taxon>Eukaryota</taxon>
        <taxon>Metazoa</taxon>
        <taxon>Ecdysozoa</taxon>
        <taxon>Arthropoda</taxon>
        <taxon>Chelicerata</taxon>
        <taxon>Arachnida</taxon>
        <taxon>Acari</taxon>
        <taxon>Parasitiformes</taxon>
        <taxon>Ixodida</taxon>
        <taxon>Ixodoidea</taxon>
        <taxon>Ixodidae</taxon>
        <taxon>Ixodinae</taxon>
        <taxon>Ixodes</taxon>
    </lineage>
</organism>
<dbReference type="FunFam" id="2.60.120.290:FF:000005">
    <property type="entry name" value="Procollagen C-endopeptidase enhancer 1"/>
    <property type="match status" value="1"/>
</dbReference>
<proteinExistence type="evidence at transcript level"/>
<dbReference type="PANTHER" id="PTHR24251">
    <property type="entry name" value="OVOCHYMASE-RELATED"/>
    <property type="match status" value="1"/>
</dbReference>
<keyword evidence="2" id="KW-1015">Disulfide bond</keyword>
<evidence type="ECO:0000256" key="2">
    <source>
        <dbReference type="ARBA" id="ARBA00023157"/>
    </source>
</evidence>
<reference evidence="5" key="1">
    <citation type="journal article" date="2015" name="Sci. Rep.">
        <title>Tissue- and time-dependent transcription in Ixodes ricinus salivary glands and midguts when blood feeding on the vertebrate host.</title>
        <authorList>
            <person name="Kotsyfakis M."/>
            <person name="Schwarz A."/>
            <person name="Erhart J."/>
            <person name="Ribeiro J.M."/>
        </authorList>
    </citation>
    <scope>NUCLEOTIDE SEQUENCE</scope>
    <source>
        <tissue evidence="5">Salivary gland and midgut</tissue>
    </source>
</reference>
<name>V5HSF9_IXORI</name>
<dbReference type="SMART" id="SM00042">
    <property type="entry name" value="CUB"/>
    <property type="match status" value="2"/>
</dbReference>
<evidence type="ECO:0000259" key="4">
    <source>
        <dbReference type="PROSITE" id="PS01180"/>
    </source>
</evidence>
<evidence type="ECO:0000256" key="3">
    <source>
        <dbReference type="PROSITE-ProRule" id="PRU00059"/>
    </source>
</evidence>
<dbReference type="InterPro" id="IPR035914">
    <property type="entry name" value="Sperma_CUB_dom_sf"/>
</dbReference>
<evidence type="ECO:0000256" key="1">
    <source>
        <dbReference type="ARBA" id="ARBA00022737"/>
    </source>
</evidence>
<dbReference type="CDD" id="cd00041">
    <property type="entry name" value="CUB"/>
    <property type="match status" value="2"/>
</dbReference>
<keyword evidence="1" id="KW-0677">Repeat</keyword>
<dbReference type="InterPro" id="IPR000859">
    <property type="entry name" value="CUB_dom"/>
</dbReference>
<evidence type="ECO:0000313" key="5">
    <source>
        <dbReference type="EMBL" id="JAB81239.1"/>
    </source>
</evidence>
<accession>V5HSF9</accession>